<name>A0A6B8KFQ3_9HYPH</name>
<dbReference type="Proteomes" id="UP000309061">
    <property type="component" value="Chromosome"/>
</dbReference>
<dbReference type="InterPro" id="IPR038670">
    <property type="entry name" value="HslJ-like_sf"/>
</dbReference>
<reference evidence="3 4" key="1">
    <citation type="submission" date="2019-11" db="EMBL/GenBank/DDBJ databases">
        <title>The genome sequence of Methylocystis heyeri.</title>
        <authorList>
            <person name="Oshkin I.Y."/>
            <person name="Miroshnikov K."/>
            <person name="Dedysh S.N."/>
        </authorList>
    </citation>
    <scope>NUCLEOTIDE SEQUENCE [LARGE SCALE GENOMIC DNA]</scope>
    <source>
        <strain evidence="3 4">H2</strain>
    </source>
</reference>
<evidence type="ECO:0000313" key="3">
    <source>
        <dbReference type="EMBL" id="QGM45815.1"/>
    </source>
</evidence>
<sequence length="131" mass="14127">MRVSPILAALFLALSCAHAETLHDLAGNWRLERLSGAADFDRTKTRLQIAADGAVSTTVGCNRASGKARIEGDKVSFGHLAATRMACPPELAGLEFKYFAALEAARSLRLEDSLLALLNERGEEIAAFIRQ</sequence>
<keyword evidence="4" id="KW-1185">Reference proteome</keyword>
<protein>
    <submittedName>
        <fullName evidence="3">META domain-containing protein</fullName>
    </submittedName>
</protein>
<feature type="domain" description="DUF306" evidence="2">
    <location>
        <begin position="25"/>
        <end position="128"/>
    </location>
</feature>
<dbReference type="EMBL" id="CP046052">
    <property type="protein sequence ID" value="QGM45815.1"/>
    <property type="molecule type" value="Genomic_DNA"/>
</dbReference>
<evidence type="ECO:0000259" key="2">
    <source>
        <dbReference type="Pfam" id="PF03724"/>
    </source>
</evidence>
<dbReference type="Gene3D" id="2.40.128.270">
    <property type="match status" value="1"/>
</dbReference>
<evidence type="ECO:0000256" key="1">
    <source>
        <dbReference type="SAM" id="SignalP"/>
    </source>
</evidence>
<dbReference type="PANTHER" id="PTHR35535">
    <property type="entry name" value="HEAT SHOCK PROTEIN HSLJ"/>
    <property type="match status" value="1"/>
</dbReference>
<dbReference type="PROSITE" id="PS51257">
    <property type="entry name" value="PROKAR_LIPOPROTEIN"/>
    <property type="match status" value="1"/>
</dbReference>
<proteinExistence type="predicted"/>
<feature type="chain" id="PRO_5025544796" evidence="1">
    <location>
        <begin position="20"/>
        <end position="131"/>
    </location>
</feature>
<evidence type="ECO:0000313" key="4">
    <source>
        <dbReference type="Proteomes" id="UP000309061"/>
    </source>
</evidence>
<accession>A0A6B8KFQ3</accession>
<dbReference type="InterPro" id="IPR005184">
    <property type="entry name" value="DUF306_Meta_HslJ"/>
</dbReference>
<dbReference type="AlphaFoldDB" id="A0A6B8KFQ3"/>
<keyword evidence="1" id="KW-0732">Signal</keyword>
<dbReference type="Pfam" id="PF03724">
    <property type="entry name" value="META"/>
    <property type="match status" value="1"/>
</dbReference>
<dbReference type="RefSeq" id="WP_136496087.1">
    <property type="nucleotide sequence ID" value="NZ_CP046052.1"/>
</dbReference>
<organism evidence="3 4">
    <name type="scientific">Methylocystis heyeri</name>
    <dbReference type="NCBI Taxonomy" id="391905"/>
    <lineage>
        <taxon>Bacteria</taxon>
        <taxon>Pseudomonadati</taxon>
        <taxon>Pseudomonadota</taxon>
        <taxon>Alphaproteobacteria</taxon>
        <taxon>Hyphomicrobiales</taxon>
        <taxon>Methylocystaceae</taxon>
        <taxon>Methylocystis</taxon>
    </lineage>
</organism>
<gene>
    <name evidence="3" type="ORF">H2LOC_008930</name>
</gene>
<dbReference type="OrthoDB" id="9809132at2"/>
<dbReference type="PANTHER" id="PTHR35535:SF2">
    <property type="entry name" value="DUF306 DOMAIN-CONTAINING PROTEIN"/>
    <property type="match status" value="1"/>
</dbReference>
<dbReference type="InterPro" id="IPR053147">
    <property type="entry name" value="Hsp_HslJ-like"/>
</dbReference>
<feature type="signal peptide" evidence="1">
    <location>
        <begin position="1"/>
        <end position="19"/>
    </location>
</feature>
<dbReference type="KEGG" id="mhey:H2LOC_008930"/>